<dbReference type="InterPro" id="IPR029063">
    <property type="entry name" value="SAM-dependent_MTases_sf"/>
</dbReference>
<comment type="caution">
    <text evidence="1">The sequence shown here is derived from an EMBL/GenBank/DDBJ whole genome shotgun (WGS) entry which is preliminary data.</text>
</comment>
<evidence type="ECO:0000313" key="1">
    <source>
        <dbReference type="EMBL" id="KRO49578.1"/>
    </source>
</evidence>
<organism evidence="1 2">
    <name type="scientific">Acidimicrobiia bacterium BACL6 MAG-120924-bin43</name>
    <dbReference type="NCBI Taxonomy" id="1655583"/>
    <lineage>
        <taxon>Bacteria</taxon>
        <taxon>Bacillati</taxon>
        <taxon>Actinomycetota</taxon>
        <taxon>Acidimicrobiia</taxon>
        <taxon>acIV cluster</taxon>
    </lineage>
</organism>
<dbReference type="AlphaFoldDB" id="A0A0R2QNQ6"/>
<dbReference type="EMBL" id="LIBJ01000001">
    <property type="protein sequence ID" value="KRO49578.1"/>
    <property type="molecule type" value="Genomic_DNA"/>
</dbReference>
<dbReference type="Gene3D" id="3.40.50.150">
    <property type="entry name" value="Vaccinia Virus protein VP39"/>
    <property type="match status" value="1"/>
</dbReference>
<gene>
    <name evidence="1" type="ORF">ABR75_08230</name>
</gene>
<protein>
    <recommendedName>
        <fullName evidence="3">Methyltransferase type 11 domain-containing protein</fullName>
    </recommendedName>
</protein>
<proteinExistence type="predicted"/>
<reference evidence="1 2" key="1">
    <citation type="submission" date="2015-10" db="EMBL/GenBank/DDBJ databases">
        <title>Metagenome-Assembled Genomes uncover a global brackish microbiome.</title>
        <authorList>
            <person name="Hugerth L.W."/>
            <person name="Larsson J."/>
            <person name="Alneberg J."/>
            <person name="Lindh M.V."/>
            <person name="Legrand C."/>
            <person name="Pinhassi J."/>
            <person name="Andersson A.F."/>
        </authorList>
    </citation>
    <scope>NUCLEOTIDE SEQUENCE [LARGE SCALE GENOMIC DNA]</scope>
    <source>
        <strain evidence="1">BACL6 MAG-120924-bin43</strain>
    </source>
</reference>
<sequence>MPRNTFDAAFFKRFYSTSPVHSRTKVNTLATAVHAMCQWWEVPVRSVLDVGAGLGYWRDWYATTHPKVKRLSVDISEHACEKYSHECHDIASWFPTRQFDLVVCHSVLQYLNDKQAVAAIGNLAKATRGVLYLEVPTSADLRNAVDKKTTDLNIYTRTGDWYRKRLNRHFVQAGAGLWVARGNGTTLYELERSR</sequence>
<dbReference type="Proteomes" id="UP000051017">
    <property type="component" value="Unassembled WGS sequence"/>
</dbReference>
<dbReference type="CDD" id="cd02440">
    <property type="entry name" value="AdoMet_MTases"/>
    <property type="match status" value="1"/>
</dbReference>
<evidence type="ECO:0000313" key="2">
    <source>
        <dbReference type="Proteomes" id="UP000051017"/>
    </source>
</evidence>
<accession>A0A0R2QNQ6</accession>
<name>A0A0R2QNQ6_9ACTN</name>
<dbReference type="Pfam" id="PF13489">
    <property type="entry name" value="Methyltransf_23"/>
    <property type="match status" value="1"/>
</dbReference>
<dbReference type="SUPFAM" id="SSF53335">
    <property type="entry name" value="S-adenosyl-L-methionine-dependent methyltransferases"/>
    <property type="match status" value="1"/>
</dbReference>
<evidence type="ECO:0008006" key="3">
    <source>
        <dbReference type="Google" id="ProtNLM"/>
    </source>
</evidence>